<reference evidence="1 2" key="1">
    <citation type="submission" date="2020-12" db="EMBL/GenBank/DDBJ databases">
        <title>Concerted genomic and epigenomic changes stabilize Arabidopsis allopolyploids.</title>
        <authorList>
            <person name="Chen Z."/>
        </authorList>
    </citation>
    <scope>NUCLEOTIDE SEQUENCE [LARGE SCALE GENOMIC DNA]</scope>
    <source>
        <strain evidence="1">Allo738</strain>
        <tissue evidence="1">Leaf</tissue>
    </source>
</reference>
<name>A0A8T1YBG5_9BRAS</name>
<protein>
    <submittedName>
        <fullName evidence="1">Uncharacterized protein</fullName>
    </submittedName>
</protein>
<dbReference type="EMBL" id="JAEFBK010000012">
    <property type="protein sequence ID" value="KAG7543123.1"/>
    <property type="molecule type" value="Genomic_DNA"/>
</dbReference>
<evidence type="ECO:0000313" key="1">
    <source>
        <dbReference type="EMBL" id="KAG7543123.1"/>
    </source>
</evidence>
<keyword evidence="2" id="KW-1185">Reference proteome</keyword>
<sequence>MLDCKIKAEEKEINQHEECSTSDCSLPSRVSTTTTGTSSNLGRFLDCTTPVVSTQYFPLGFRQNHDNSEI</sequence>
<organism evidence="1 2">
    <name type="scientific">Arabidopsis thaliana x Arabidopsis arenosa</name>
    <dbReference type="NCBI Taxonomy" id="1240361"/>
    <lineage>
        <taxon>Eukaryota</taxon>
        <taxon>Viridiplantae</taxon>
        <taxon>Streptophyta</taxon>
        <taxon>Embryophyta</taxon>
        <taxon>Tracheophyta</taxon>
        <taxon>Spermatophyta</taxon>
        <taxon>Magnoliopsida</taxon>
        <taxon>eudicotyledons</taxon>
        <taxon>Gunneridae</taxon>
        <taxon>Pentapetalae</taxon>
        <taxon>rosids</taxon>
        <taxon>malvids</taxon>
        <taxon>Brassicales</taxon>
        <taxon>Brassicaceae</taxon>
        <taxon>Camelineae</taxon>
        <taxon>Arabidopsis</taxon>
    </lineage>
</organism>
<comment type="caution">
    <text evidence="1">The sequence shown here is derived from an EMBL/GenBank/DDBJ whole genome shotgun (WGS) entry which is preliminary data.</text>
</comment>
<dbReference type="Proteomes" id="UP000694240">
    <property type="component" value="Chromosome 12"/>
</dbReference>
<gene>
    <name evidence="1" type="ORF">ISN45_Aa07g030520</name>
</gene>
<evidence type="ECO:0000313" key="2">
    <source>
        <dbReference type="Proteomes" id="UP000694240"/>
    </source>
</evidence>
<accession>A0A8T1YBG5</accession>
<dbReference type="AlphaFoldDB" id="A0A8T1YBG5"/>
<proteinExistence type="predicted"/>